<gene>
    <name evidence="1" type="ORF">OWV82_023813</name>
</gene>
<proteinExistence type="predicted"/>
<comment type="caution">
    <text evidence="1">The sequence shown here is derived from an EMBL/GenBank/DDBJ whole genome shotgun (WGS) entry which is preliminary data.</text>
</comment>
<reference evidence="1 2" key="1">
    <citation type="journal article" date="2023" name="Science">
        <title>Complex scaffold remodeling in plant triterpene biosynthesis.</title>
        <authorList>
            <person name="De La Pena R."/>
            <person name="Hodgson H."/>
            <person name="Liu J.C."/>
            <person name="Stephenson M.J."/>
            <person name="Martin A.C."/>
            <person name="Owen C."/>
            <person name="Harkess A."/>
            <person name="Leebens-Mack J."/>
            <person name="Jimenez L.E."/>
            <person name="Osbourn A."/>
            <person name="Sattely E.S."/>
        </authorList>
    </citation>
    <scope>NUCLEOTIDE SEQUENCE [LARGE SCALE GENOMIC DNA]</scope>
    <source>
        <strain evidence="2">cv. JPN11</strain>
        <tissue evidence="1">Leaf</tissue>
    </source>
</reference>
<dbReference type="Proteomes" id="UP001164539">
    <property type="component" value="Chromosome 13"/>
</dbReference>
<name>A0ACC1WXZ5_MELAZ</name>
<dbReference type="EMBL" id="CM051406">
    <property type="protein sequence ID" value="KAJ4703987.1"/>
    <property type="molecule type" value="Genomic_DNA"/>
</dbReference>
<protein>
    <submittedName>
        <fullName evidence="1">Serine/arginine repetitive matrix protein 2</fullName>
    </submittedName>
</protein>
<evidence type="ECO:0000313" key="2">
    <source>
        <dbReference type="Proteomes" id="UP001164539"/>
    </source>
</evidence>
<keyword evidence="2" id="KW-1185">Reference proteome</keyword>
<evidence type="ECO:0000313" key="1">
    <source>
        <dbReference type="EMBL" id="KAJ4703987.1"/>
    </source>
</evidence>
<accession>A0ACC1WXZ5</accession>
<sequence length="378" mass="40730">MDGIRSTSTRRRSSSDSNSPEFEFWMVRNPSFPQPNLLSADELFVDGVLLPLHLLSHRQSDPPDPNPTTDPEPPSMEPGAQEQEAESGPELRQVTAESSTNGLTSSKRWKDIFKKGQKKTTTKNAEEKEKKRDKKSQTAASSAELNINIWPFSRSRSAGNSATRPRMVPGAPGTRKVSSAPCSRSNSAGESKSRKWSSSPGRAGVHVGRSSPIWQVKRGGSGVTKTFEAAVRSGEKVGGKKENRSKLVGNNGGKARVLNLNVNVPMCIGYRHHLSCRSDENSALGVVGVGNNKNSGNGGSVAAVATAAGGGGGGNNSVAERGKTERCVIFNNSSLFDRWCKLKPRGSGPESDPDTRMSCVLSREFRFILHNVPKKKFI</sequence>
<organism evidence="1 2">
    <name type="scientific">Melia azedarach</name>
    <name type="common">Chinaberry tree</name>
    <dbReference type="NCBI Taxonomy" id="155640"/>
    <lineage>
        <taxon>Eukaryota</taxon>
        <taxon>Viridiplantae</taxon>
        <taxon>Streptophyta</taxon>
        <taxon>Embryophyta</taxon>
        <taxon>Tracheophyta</taxon>
        <taxon>Spermatophyta</taxon>
        <taxon>Magnoliopsida</taxon>
        <taxon>eudicotyledons</taxon>
        <taxon>Gunneridae</taxon>
        <taxon>Pentapetalae</taxon>
        <taxon>rosids</taxon>
        <taxon>malvids</taxon>
        <taxon>Sapindales</taxon>
        <taxon>Meliaceae</taxon>
        <taxon>Melia</taxon>
    </lineage>
</organism>